<evidence type="ECO:0000313" key="1">
    <source>
        <dbReference type="EMBL" id="OCH85867.1"/>
    </source>
</evidence>
<gene>
    <name evidence="1" type="ORF">OBBRIDRAFT_797738</name>
</gene>
<sequence length="86" mass="9268">MSSEVASSIICTLCLDVCAGFWNDFVSIRHMCFDRLCSWRDFEEDNDEAGPSGEREPLIAKPVAVQPIPTSTMQDSVVANGGGVAS</sequence>
<name>A0A8E2ASF6_9APHY</name>
<accession>A0A8E2ASF6</accession>
<protein>
    <submittedName>
        <fullName evidence="1">Uncharacterized protein</fullName>
    </submittedName>
</protein>
<dbReference type="OrthoDB" id="3032222at2759"/>
<dbReference type="EMBL" id="KV722558">
    <property type="protein sequence ID" value="OCH85867.1"/>
    <property type="molecule type" value="Genomic_DNA"/>
</dbReference>
<dbReference type="AlphaFoldDB" id="A0A8E2ASF6"/>
<keyword evidence="2" id="KW-1185">Reference proteome</keyword>
<proteinExistence type="predicted"/>
<evidence type="ECO:0000313" key="2">
    <source>
        <dbReference type="Proteomes" id="UP000250043"/>
    </source>
</evidence>
<reference evidence="1 2" key="1">
    <citation type="submission" date="2016-07" db="EMBL/GenBank/DDBJ databases">
        <title>Draft genome of the white-rot fungus Obba rivulosa 3A-2.</title>
        <authorList>
            <consortium name="DOE Joint Genome Institute"/>
            <person name="Miettinen O."/>
            <person name="Riley R."/>
            <person name="Acob R."/>
            <person name="Barry K."/>
            <person name="Cullen D."/>
            <person name="De Vries R."/>
            <person name="Hainaut M."/>
            <person name="Hatakka A."/>
            <person name="Henrissat B."/>
            <person name="Hilden K."/>
            <person name="Kuo R."/>
            <person name="Labutti K."/>
            <person name="Lipzen A."/>
            <person name="Makela M.R."/>
            <person name="Sandor L."/>
            <person name="Spatafora J.W."/>
            <person name="Grigoriev I.V."/>
            <person name="Hibbett D.S."/>
        </authorList>
    </citation>
    <scope>NUCLEOTIDE SEQUENCE [LARGE SCALE GENOMIC DNA]</scope>
    <source>
        <strain evidence="1 2">3A-2</strain>
    </source>
</reference>
<dbReference type="Proteomes" id="UP000250043">
    <property type="component" value="Unassembled WGS sequence"/>
</dbReference>
<organism evidence="1 2">
    <name type="scientific">Obba rivulosa</name>
    <dbReference type="NCBI Taxonomy" id="1052685"/>
    <lineage>
        <taxon>Eukaryota</taxon>
        <taxon>Fungi</taxon>
        <taxon>Dikarya</taxon>
        <taxon>Basidiomycota</taxon>
        <taxon>Agaricomycotina</taxon>
        <taxon>Agaricomycetes</taxon>
        <taxon>Polyporales</taxon>
        <taxon>Gelatoporiaceae</taxon>
        <taxon>Obba</taxon>
    </lineage>
</organism>